<organism evidence="2 3">
    <name type="scientific">Baudoinia panamericana (strain UAMH 10762)</name>
    <name type="common">Angels' share fungus</name>
    <name type="synonym">Baudoinia compniacensis (strain UAMH 10762)</name>
    <dbReference type="NCBI Taxonomy" id="717646"/>
    <lineage>
        <taxon>Eukaryota</taxon>
        <taxon>Fungi</taxon>
        <taxon>Dikarya</taxon>
        <taxon>Ascomycota</taxon>
        <taxon>Pezizomycotina</taxon>
        <taxon>Dothideomycetes</taxon>
        <taxon>Dothideomycetidae</taxon>
        <taxon>Mycosphaerellales</taxon>
        <taxon>Teratosphaeriaceae</taxon>
        <taxon>Baudoinia</taxon>
    </lineage>
</organism>
<dbReference type="KEGG" id="bcom:BAUCODRAFT_36365"/>
<feature type="region of interest" description="Disordered" evidence="1">
    <location>
        <begin position="222"/>
        <end position="268"/>
    </location>
</feature>
<evidence type="ECO:0000256" key="1">
    <source>
        <dbReference type="SAM" id="MobiDB-lite"/>
    </source>
</evidence>
<evidence type="ECO:0000313" key="2">
    <source>
        <dbReference type="EMBL" id="EMC93913.1"/>
    </source>
</evidence>
<dbReference type="HOGENOM" id="CLU_055842_0_0_1"/>
<feature type="compositionally biased region" description="Basic and acidic residues" evidence="1">
    <location>
        <begin position="232"/>
        <end position="244"/>
    </location>
</feature>
<keyword evidence="3" id="KW-1185">Reference proteome</keyword>
<dbReference type="EMBL" id="KB445559">
    <property type="protein sequence ID" value="EMC93913.1"/>
    <property type="molecule type" value="Genomic_DNA"/>
</dbReference>
<accession>M2MR14</accession>
<gene>
    <name evidence="2" type="ORF">BAUCODRAFT_36365</name>
</gene>
<dbReference type="OrthoDB" id="425602at2759"/>
<dbReference type="OMA" id="WESGSAH"/>
<proteinExistence type="predicted"/>
<dbReference type="GeneID" id="19112941"/>
<dbReference type="AlphaFoldDB" id="M2MR14"/>
<evidence type="ECO:0000313" key="3">
    <source>
        <dbReference type="Proteomes" id="UP000011761"/>
    </source>
</evidence>
<feature type="compositionally biased region" description="Basic residues" evidence="1">
    <location>
        <begin position="139"/>
        <end position="152"/>
    </location>
</feature>
<protein>
    <submittedName>
        <fullName evidence="2">Uncharacterized protein</fullName>
    </submittedName>
</protein>
<reference evidence="2 3" key="1">
    <citation type="journal article" date="2012" name="PLoS Pathog.">
        <title>Diverse lifestyles and strategies of plant pathogenesis encoded in the genomes of eighteen Dothideomycetes fungi.</title>
        <authorList>
            <person name="Ohm R.A."/>
            <person name="Feau N."/>
            <person name="Henrissat B."/>
            <person name="Schoch C.L."/>
            <person name="Horwitz B.A."/>
            <person name="Barry K.W."/>
            <person name="Condon B.J."/>
            <person name="Copeland A.C."/>
            <person name="Dhillon B."/>
            <person name="Glaser F."/>
            <person name="Hesse C.N."/>
            <person name="Kosti I."/>
            <person name="LaButti K."/>
            <person name="Lindquist E.A."/>
            <person name="Lucas S."/>
            <person name="Salamov A.A."/>
            <person name="Bradshaw R.E."/>
            <person name="Ciuffetti L."/>
            <person name="Hamelin R.C."/>
            <person name="Kema G.H.J."/>
            <person name="Lawrence C."/>
            <person name="Scott J.A."/>
            <person name="Spatafora J.W."/>
            <person name="Turgeon B.G."/>
            <person name="de Wit P.J.G.M."/>
            <person name="Zhong S."/>
            <person name="Goodwin S.B."/>
            <person name="Grigoriev I.V."/>
        </authorList>
    </citation>
    <scope>NUCLEOTIDE SEQUENCE [LARGE SCALE GENOMIC DNA]</scope>
    <source>
        <strain evidence="2 3">UAMH 10762</strain>
    </source>
</reference>
<dbReference type="RefSeq" id="XP_007678616.1">
    <property type="nucleotide sequence ID" value="XM_007680426.1"/>
</dbReference>
<feature type="compositionally biased region" description="Low complexity" evidence="1">
    <location>
        <begin position="87"/>
        <end position="97"/>
    </location>
</feature>
<feature type="region of interest" description="Disordered" evidence="1">
    <location>
        <begin position="26"/>
        <end position="166"/>
    </location>
</feature>
<sequence>MTTHAPMARVPFAPVDNPRLQHLANAKNRQNGLLASKSGLGAKANSASPKDAFSPNKRRFEPSSFDEDDSENVDPTVLTSPSKKSKSSAFDSAAKPFTFSLTPANSMPPPPTIPSRLSTPARANMASPRAPSTAPAGRSPKRKIAGITKNRRISAPFTRIDPPFASRGSSLPFSLDAALSGTFSTSQSTGATIKESMPKDWFFDIYEDSPEEEAANLMEHSTLTLDISSDEEGSKRVRDDRGKENTPPADYDAPTASRSLGEPAVAAPRHVKKTEIIRRKIVGEEMDDGERSPLSDLETEPFIPEGLDKDSHVLVQPTPEKAAAAKLDFNELFAPLSPFVKKTSTKSATSSLSASISSKTEHDTNSGIIIWEDNVKSQERAVFHAQGIRVNSSKVLEVCDENTAPVEEL</sequence>
<dbReference type="Proteomes" id="UP000011761">
    <property type="component" value="Unassembled WGS sequence"/>
</dbReference>
<dbReference type="eggNOG" id="ENOG502SC0Q">
    <property type="taxonomic scope" value="Eukaryota"/>
</dbReference>
<dbReference type="STRING" id="717646.M2MR14"/>
<name>M2MR14_BAUPA</name>